<dbReference type="EMBL" id="SJPW01000002">
    <property type="protein sequence ID" value="TWU58585.1"/>
    <property type="molecule type" value="Genomic_DNA"/>
</dbReference>
<dbReference type="GO" id="GO:0003839">
    <property type="term" value="F:gamma-glutamylcyclotransferase activity"/>
    <property type="evidence" value="ECO:0007669"/>
    <property type="project" value="InterPro"/>
</dbReference>
<evidence type="ECO:0000256" key="3">
    <source>
        <dbReference type="PIRSR" id="PIRSR617939-2"/>
    </source>
</evidence>
<dbReference type="InterPro" id="IPR013024">
    <property type="entry name" value="GGCT-like"/>
</dbReference>
<evidence type="ECO:0000313" key="4">
    <source>
        <dbReference type="EMBL" id="TWU58585.1"/>
    </source>
</evidence>
<dbReference type="InterPro" id="IPR036568">
    <property type="entry name" value="GGCT-like_sf"/>
</dbReference>
<dbReference type="InterPro" id="IPR017939">
    <property type="entry name" value="G-Glutamylcylcotransferase"/>
</dbReference>
<dbReference type="CDD" id="cd06661">
    <property type="entry name" value="GGCT_like"/>
    <property type="match status" value="1"/>
</dbReference>
<evidence type="ECO:0000256" key="1">
    <source>
        <dbReference type="ARBA" id="ARBA00023239"/>
    </source>
</evidence>
<feature type="binding site" evidence="3">
    <location>
        <position position="112"/>
    </location>
    <ligand>
        <name>substrate</name>
    </ligand>
</feature>
<dbReference type="Pfam" id="PF13772">
    <property type="entry name" value="AIG2_2"/>
    <property type="match status" value="1"/>
</dbReference>
<dbReference type="SUPFAM" id="SSF110857">
    <property type="entry name" value="Gamma-glutamyl cyclotransferase-like"/>
    <property type="match status" value="1"/>
</dbReference>
<dbReference type="AlphaFoldDB" id="A0A5C6FAZ9"/>
<keyword evidence="5" id="KW-1185">Reference proteome</keyword>
<sequence>MHPRRMRARVTGVVPVDIGFVSGRRLAFHKRGIDGSGKADATVTGNPNDRVWGVIYSLPEHQKEILDGYESVGVGYDCENAMVQTQRNSIRASIYTARFEAIQADLSPYSWYLAFVLLGAIANRLPAEYLQSLRRINASIDQDRERHVQNMLLAET</sequence>
<dbReference type="PANTHER" id="PTHR12935">
    <property type="entry name" value="GAMMA-GLUTAMYLCYCLOTRANSFERASE"/>
    <property type="match status" value="1"/>
</dbReference>
<dbReference type="PANTHER" id="PTHR12935:SF0">
    <property type="entry name" value="GAMMA-GLUTAMYLCYCLOTRANSFERASE"/>
    <property type="match status" value="1"/>
</dbReference>
<dbReference type="Proteomes" id="UP000318288">
    <property type="component" value="Unassembled WGS sequence"/>
</dbReference>
<evidence type="ECO:0008006" key="6">
    <source>
        <dbReference type="Google" id="ProtNLM"/>
    </source>
</evidence>
<protein>
    <recommendedName>
        <fullName evidence="6">Gamma-glutamylcyclotransferase</fullName>
    </recommendedName>
</protein>
<keyword evidence="1" id="KW-0456">Lyase</keyword>
<gene>
    <name evidence="4" type="ORF">Poly51_13640</name>
</gene>
<name>A0A5C6FAZ9_9BACT</name>
<comment type="caution">
    <text evidence="4">The sequence shown here is derived from an EMBL/GenBank/DDBJ whole genome shotgun (WGS) entry which is preliminary data.</text>
</comment>
<dbReference type="Gene3D" id="3.10.490.10">
    <property type="entry name" value="Gamma-glutamyl cyclotransferase-like"/>
    <property type="match status" value="1"/>
</dbReference>
<evidence type="ECO:0000313" key="5">
    <source>
        <dbReference type="Proteomes" id="UP000318288"/>
    </source>
</evidence>
<accession>A0A5C6FAZ9</accession>
<feature type="active site" description="Proton acceptor" evidence="2">
    <location>
        <position position="70"/>
    </location>
</feature>
<organism evidence="4 5">
    <name type="scientific">Rubripirellula tenax</name>
    <dbReference type="NCBI Taxonomy" id="2528015"/>
    <lineage>
        <taxon>Bacteria</taxon>
        <taxon>Pseudomonadati</taxon>
        <taxon>Planctomycetota</taxon>
        <taxon>Planctomycetia</taxon>
        <taxon>Pirellulales</taxon>
        <taxon>Pirellulaceae</taxon>
        <taxon>Rubripirellula</taxon>
    </lineage>
</organism>
<evidence type="ECO:0000256" key="2">
    <source>
        <dbReference type="PIRSR" id="PIRSR617939-1"/>
    </source>
</evidence>
<proteinExistence type="predicted"/>
<reference evidence="4 5" key="1">
    <citation type="submission" date="2019-02" db="EMBL/GenBank/DDBJ databases">
        <title>Deep-cultivation of Planctomycetes and their phenomic and genomic characterization uncovers novel biology.</title>
        <authorList>
            <person name="Wiegand S."/>
            <person name="Jogler M."/>
            <person name="Boedeker C."/>
            <person name="Pinto D."/>
            <person name="Vollmers J."/>
            <person name="Rivas-Marin E."/>
            <person name="Kohn T."/>
            <person name="Peeters S.H."/>
            <person name="Heuer A."/>
            <person name="Rast P."/>
            <person name="Oberbeckmann S."/>
            <person name="Bunk B."/>
            <person name="Jeske O."/>
            <person name="Meyerdierks A."/>
            <person name="Storesund J.E."/>
            <person name="Kallscheuer N."/>
            <person name="Luecker S."/>
            <person name="Lage O.M."/>
            <person name="Pohl T."/>
            <person name="Merkel B.J."/>
            <person name="Hornburger P."/>
            <person name="Mueller R.-W."/>
            <person name="Bruemmer F."/>
            <person name="Labrenz M."/>
            <person name="Spormann A.M."/>
            <person name="Op Den Camp H."/>
            <person name="Overmann J."/>
            <person name="Amann R."/>
            <person name="Jetten M.S.M."/>
            <person name="Mascher T."/>
            <person name="Medema M.H."/>
            <person name="Devos D.P."/>
            <person name="Kaster A.-K."/>
            <person name="Ovreas L."/>
            <person name="Rohde M."/>
            <person name="Galperin M.Y."/>
            <person name="Jogler C."/>
        </authorList>
    </citation>
    <scope>NUCLEOTIDE SEQUENCE [LARGE SCALE GENOMIC DNA]</scope>
    <source>
        <strain evidence="4 5">Poly51</strain>
    </source>
</reference>